<proteinExistence type="predicted"/>
<gene>
    <name evidence="1" type="ORF">Klosneuvirus_1_264</name>
</gene>
<sequence>MKLKINKLQHNPVSIEENNYEKYIEYRENMTYLRKEIHVDINDNTIISNHTINLKNTRKSLNDNKSKSCNNISRTNDNTLDQHIKHHKKMLSFGNNKEKLKDYLYVGNEYNNHYHKNG</sequence>
<dbReference type="EMBL" id="KY684108">
    <property type="protein sequence ID" value="ARF11407.1"/>
    <property type="molecule type" value="Genomic_DNA"/>
</dbReference>
<name>A0A1V0SI68_9VIRU</name>
<accession>A0A1V0SI68</accession>
<evidence type="ECO:0000313" key="1">
    <source>
        <dbReference type="EMBL" id="ARF11407.1"/>
    </source>
</evidence>
<protein>
    <submittedName>
        <fullName evidence="1">Uncharacterized protein</fullName>
    </submittedName>
</protein>
<reference evidence="1" key="1">
    <citation type="journal article" date="2017" name="Science">
        <title>Giant viruses with an expanded complement of translation system components.</title>
        <authorList>
            <person name="Schulz F."/>
            <person name="Yutin N."/>
            <person name="Ivanova N.N."/>
            <person name="Ortega D.R."/>
            <person name="Lee T.K."/>
            <person name="Vierheilig J."/>
            <person name="Daims H."/>
            <person name="Horn M."/>
            <person name="Wagner M."/>
            <person name="Jensen G.J."/>
            <person name="Kyrpides N.C."/>
            <person name="Koonin E.V."/>
            <person name="Woyke T."/>
        </authorList>
    </citation>
    <scope>NUCLEOTIDE SEQUENCE</scope>
    <source>
        <strain evidence="1">KNV1</strain>
    </source>
</reference>
<organism evidence="1">
    <name type="scientific">Klosneuvirus KNV1</name>
    <dbReference type="NCBI Taxonomy" id="1977640"/>
    <lineage>
        <taxon>Viruses</taxon>
        <taxon>Varidnaviria</taxon>
        <taxon>Bamfordvirae</taxon>
        <taxon>Nucleocytoviricota</taxon>
        <taxon>Megaviricetes</taxon>
        <taxon>Imitervirales</taxon>
        <taxon>Mimiviridae</taxon>
        <taxon>Klosneuvirinae</taxon>
        <taxon>Klosneuvirus</taxon>
    </lineage>
</organism>